<organism evidence="2 3">
    <name type="scientific">Paxillus rubicundulus Ve08.2h10</name>
    <dbReference type="NCBI Taxonomy" id="930991"/>
    <lineage>
        <taxon>Eukaryota</taxon>
        <taxon>Fungi</taxon>
        <taxon>Dikarya</taxon>
        <taxon>Basidiomycota</taxon>
        <taxon>Agaricomycotina</taxon>
        <taxon>Agaricomycetes</taxon>
        <taxon>Agaricomycetidae</taxon>
        <taxon>Boletales</taxon>
        <taxon>Paxilineae</taxon>
        <taxon>Paxillaceae</taxon>
        <taxon>Paxillus</taxon>
    </lineage>
</organism>
<feature type="region of interest" description="Disordered" evidence="1">
    <location>
        <begin position="140"/>
        <end position="159"/>
    </location>
</feature>
<feature type="non-terminal residue" evidence="2">
    <location>
        <position position="1"/>
    </location>
</feature>
<evidence type="ECO:0000313" key="2">
    <source>
        <dbReference type="EMBL" id="KIK72496.1"/>
    </source>
</evidence>
<gene>
    <name evidence="2" type="ORF">PAXRUDRAFT_180546</name>
</gene>
<dbReference type="InParanoid" id="A0A0D0CNX8"/>
<evidence type="ECO:0000256" key="1">
    <source>
        <dbReference type="SAM" id="MobiDB-lite"/>
    </source>
</evidence>
<name>A0A0D0CNX8_9AGAM</name>
<sequence>MQLLERVDRVLKVLNQMGLSVSSFTSSLISLDQYKNYDAVAHLLSHGLDLINMLRSFLNENHCDHHKSELDRASEMMMVTYAHKVCEASAEANSSHFRASCTLLNQLEEFSVDVMAQQMEDCAPRLWKLFNVLLDARNSQNDSELDSDHNMDTEDSTDEDAYWEELGESELEGGTIAGGNHSDTVTQQCQAFWHALIKIKKVVILSILMHSTNRKSNGLQSLSGIFLQSTHTPQKVIETLAQM</sequence>
<dbReference type="HOGENOM" id="CLU_009487_2_0_1"/>
<keyword evidence="3" id="KW-1185">Reference proteome</keyword>
<evidence type="ECO:0000313" key="3">
    <source>
        <dbReference type="Proteomes" id="UP000054538"/>
    </source>
</evidence>
<dbReference type="OrthoDB" id="4743193at2759"/>
<reference evidence="2 3" key="1">
    <citation type="submission" date="2014-04" db="EMBL/GenBank/DDBJ databases">
        <authorList>
            <consortium name="DOE Joint Genome Institute"/>
            <person name="Kuo A."/>
            <person name="Kohler A."/>
            <person name="Jargeat P."/>
            <person name="Nagy L.G."/>
            <person name="Floudas D."/>
            <person name="Copeland A."/>
            <person name="Barry K.W."/>
            <person name="Cichocki N."/>
            <person name="Veneault-Fourrey C."/>
            <person name="LaButti K."/>
            <person name="Lindquist E.A."/>
            <person name="Lipzen A."/>
            <person name="Lundell T."/>
            <person name="Morin E."/>
            <person name="Murat C."/>
            <person name="Sun H."/>
            <person name="Tunlid A."/>
            <person name="Henrissat B."/>
            <person name="Grigoriev I.V."/>
            <person name="Hibbett D.S."/>
            <person name="Martin F."/>
            <person name="Nordberg H.P."/>
            <person name="Cantor M.N."/>
            <person name="Hua S.X."/>
        </authorList>
    </citation>
    <scope>NUCLEOTIDE SEQUENCE [LARGE SCALE GENOMIC DNA]</scope>
    <source>
        <strain evidence="2 3">Ve08.2h10</strain>
    </source>
</reference>
<accession>A0A0D0CNX8</accession>
<proteinExistence type="predicted"/>
<dbReference type="EMBL" id="KN830767">
    <property type="protein sequence ID" value="KIK72496.1"/>
    <property type="molecule type" value="Genomic_DNA"/>
</dbReference>
<dbReference type="Proteomes" id="UP000054538">
    <property type="component" value="Unassembled WGS sequence"/>
</dbReference>
<reference evidence="3" key="2">
    <citation type="submission" date="2015-01" db="EMBL/GenBank/DDBJ databases">
        <title>Evolutionary Origins and Diversification of the Mycorrhizal Mutualists.</title>
        <authorList>
            <consortium name="DOE Joint Genome Institute"/>
            <consortium name="Mycorrhizal Genomics Consortium"/>
            <person name="Kohler A."/>
            <person name="Kuo A."/>
            <person name="Nagy L.G."/>
            <person name="Floudas D."/>
            <person name="Copeland A."/>
            <person name="Barry K.W."/>
            <person name="Cichocki N."/>
            <person name="Veneault-Fourrey C."/>
            <person name="LaButti K."/>
            <person name="Lindquist E.A."/>
            <person name="Lipzen A."/>
            <person name="Lundell T."/>
            <person name="Morin E."/>
            <person name="Murat C."/>
            <person name="Riley R."/>
            <person name="Ohm R."/>
            <person name="Sun H."/>
            <person name="Tunlid A."/>
            <person name="Henrissat B."/>
            <person name="Grigoriev I.V."/>
            <person name="Hibbett D.S."/>
            <person name="Martin F."/>
        </authorList>
    </citation>
    <scope>NUCLEOTIDE SEQUENCE [LARGE SCALE GENOMIC DNA]</scope>
    <source>
        <strain evidence="3">Ve08.2h10</strain>
    </source>
</reference>
<protein>
    <submittedName>
        <fullName evidence="2">Uncharacterized protein</fullName>
    </submittedName>
</protein>
<dbReference type="STRING" id="930991.A0A0D0CNX8"/>
<dbReference type="AlphaFoldDB" id="A0A0D0CNX8"/>